<dbReference type="InterPro" id="IPR011009">
    <property type="entry name" value="Kinase-like_dom_sf"/>
</dbReference>
<comment type="caution">
    <text evidence="2">The sequence shown here is derived from an EMBL/GenBank/DDBJ whole genome shotgun (WGS) entry which is preliminary data.</text>
</comment>
<dbReference type="GO" id="GO:0004672">
    <property type="term" value="F:protein kinase activity"/>
    <property type="evidence" value="ECO:0007669"/>
    <property type="project" value="InterPro"/>
</dbReference>
<gene>
    <name evidence="2" type="ORF">HNR65_002572</name>
</gene>
<sequence length="323" mass="38420">MNDLTSQEAIRRMVQRWLPSYPVPAHRLHIHTDTSDFYNVDYNDVVILGQRPYLIRHNAKEGRFGLEDEVKFWVKSAVDLSNGHRKIIKLVFYERFMSHIGDIEFECFRSPKKEARILELVAGHKNFMHGHAIKDEKDNIIRILDFISGKTLAHHIGSIAMDHETYFYQQFPDIFNRFIECVEAIRFLHEHGERHGDIRRDHILIDRQTATYRWIDFDFNYRHRENIYGYDLFGLGNVLVYLAGKGDVLIPDLRGNAHPWLDIIDESDLNIVFRNRVVNLRKLYPYIPESLNRILLHFSRGSNRFYDHARQILCDLEQVRWDS</sequence>
<keyword evidence="3" id="KW-1185">Reference proteome</keyword>
<dbReference type="PROSITE" id="PS50011">
    <property type="entry name" value="PROTEIN_KINASE_DOM"/>
    <property type="match status" value="1"/>
</dbReference>
<dbReference type="Proteomes" id="UP000525298">
    <property type="component" value="Unassembled WGS sequence"/>
</dbReference>
<protein>
    <recommendedName>
        <fullName evidence="1">Protein kinase domain-containing protein</fullName>
    </recommendedName>
</protein>
<dbReference type="AlphaFoldDB" id="A0A7W0HLE6"/>
<dbReference type="GO" id="GO:0005524">
    <property type="term" value="F:ATP binding"/>
    <property type="evidence" value="ECO:0007669"/>
    <property type="project" value="InterPro"/>
</dbReference>
<evidence type="ECO:0000259" key="1">
    <source>
        <dbReference type="PROSITE" id="PS50011"/>
    </source>
</evidence>
<reference evidence="2 3" key="1">
    <citation type="submission" date="2020-07" db="EMBL/GenBank/DDBJ databases">
        <title>Genomic Encyclopedia of Type Strains, Phase IV (KMG-IV): sequencing the most valuable type-strain genomes for metagenomic binning, comparative biology and taxonomic classification.</title>
        <authorList>
            <person name="Goeker M."/>
        </authorList>
    </citation>
    <scope>NUCLEOTIDE SEQUENCE [LARGE SCALE GENOMIC DNA]</scope>
    <source>
        <strain evidence="2 3">DSM 17721</strain>
    </source>
</reference>
<evidence type="ECO:0000313" key="2">
    <source>
        <dbReference type="EMBL" id="MBA2882230.1"/>
    </source>
</evidence>
<proteinExistence type="predicted"/>
<dbReference type="SUPFAM" id="SSF56112">
    <property type="entry name" value="Protein kinase-like (PK-like)"/>
    <property type="match status" value="1"/>
</dbReference>
<dbReference type="EMBL" id="JACDUS010000008">
    <property type="protein sequence ID" value="MBA2882230.1"/>
    <property type="molecule type" value="Genomic_DNA"/>
</dbReference>
<dbReference type="Gene3D" id="1.10.510.10">
    <property type="entry name" value="Transferase(Phosphotransferase) domain 1"/>
    <property type="match status" value="1"/>
</dbReference>
<name>A0A7W0HLE6_9BACT</name>
<dbReference type="RefSeq" id="WP_181551880.1">
    <property type="nucleotide sequence ID" value="NZ_JACDUS010000008.1"/>
</dbReference>
<evidence type="ECO:0000313" key="3">
    <source>
        <dbReference type="Proteomes" id="UP000525298"/>
    </source>
</evidence>
<organism evidence="2 3">
    <name type="scientific">Desulfosalsimonas propionicica</name>
    <dbReference type="NCBI Taxonomy" id="332175"/>
    <lineage>
        <taxon>Bacteria</taxon>
        <taxon>Pseudomonadati</taxon>
        <taxon>Thermodesulfobacteriota</taxon>
        <taxon>Desulfobacteria</taxon>
        <taxon>Desulfobacterales</taxon>
        <taxon>Desulfosalsimonadaceae</taxon>
        <taxon>Desulfosalsimonas</taxon>
    </lineage>
</organism>
<dbReference type="Gene3D" id="3.30.200.20">
    <property type="entry name" value="Phosphorylase Kinase, domain 1"/>
    <property type="match status" value="1"/>
</dbReference>
<feature type="domain" description="Protein kinase" evidence="1">
    <location>
        <begin position="53"/>
        <end position="323"/>
    </location>
</feature>
<dbReference type="InterPro" id="IPR000719">
    <property type="entry name" value="Prot_kinase_dom"/>
</dbReference>
<accession>A0A7W0HLE6</accession>